<evidence type="ECO:0000313" key="2">
    <source>
        <dbReference type="EMBL" id="KAJ8308269.1"/>
    </source>
</evidence>
<evidence type="ECO:0000313" key="3">
    <source>
        <dbReference type="Proteomes" id="UP001217089"/>
    </source>
</evidence>
<sequence length="331" mass="37921">MSHEEEDMDVMLVKYPGEMPIIDTQKVGRVMSATKERPRHILIYILFSVLAPENTDVMDNIKQLREKLGWKTEIPRHGPGCKDAMEKLTNGTVNEKGCLIHVRGLCEAASGSLTGVGQGDSAISLIKLDRTQTFTLTEFKDIQQKQGAFALEQLNMLRNKIIDIVWESCATVAEMEGITSGIRPEGSKKVKIKVPEPKDAVEVMTSKLKLEQKYGGTKMREKKKDESKRSKPLYAEIAEWRKILNRLAGFLRSVDYLLLEMLRRLVVTAVRHMLDHIISSYSVTEEDEEKVKHSFILKFKVVLIQIWLHFHVHCYTFSCCIFMFKRYKASN</sequence>
<dbReference type="EMBL" id="JARBDR010000657">
    <property type="protein sequence ID" value="KAJ8308269.1"/>
    <property type="molecule type" value="Genomic_DNA"/>
</dbReference>
<proteinExistence type="predicted"/>
<protein>
    <submittedName>
        <fullName evidence="2">Uncharacterized protein</fullName>
    </submittedName>
</protein>
<evidence type="ECO:0000256" key="1">
    <source>
        <dbReference type="SAM" id="Phobius"/>
    </source>
</evidence>
<comment type="caution">
    <text evidence="2">The sequence shown here is derived from an EMBL/GenBank/DDBJ whole genome shotgun (WGS) entry which is preliminary data.</text>
</comment>
<keyword evidence="1" id="KW-1133">Transmembrane helix</keyword>
<reference evidence="2 3" key="1">
    <citation type="submission" date="2022-12" db="EMBL/GenBank/DDBJ databases">
        <title>Chromosome-level genome of Tegillarca granosa.</title>
        <authorList>
            <person name="Kim J."/>
        </authorList>
    </citation>
    <scope>NUCLEOTIDE SEQUENCE [LARGE SCALE GENOMIC DNA]</scope>
    <source>
        <strain evidence="2">Teg-2019</strain>
        <tissue evidence="2">Adductor muscle</tissue>
    </source>
</reference>
<gene>
    <name evidence="2" type="ORF">KUTeg_013143</name>
</gene>
<accession>A0ABQ9ESU4</accession>
<keyword evidence="1" id="KW-0812">Transmembrane</keyword>
<name>A0ABQ9ESU4_TEGGR</name>
<feature type="transmembrane region" description="Helical" evidence="1">
    <location>
        <begin position="306"/>
        <end position="324"/>
    </location>
</feature>
<keyword evidence="3" id="KW-1185">Reference proteome</keyword>
<dbReference type="Proteomes" id="UP001217089">
    <property type="component" value="Unassembled WGS sequence"/>
</dbReference>
<organism evidence="2 3">
    <name type="scientific">Tegillarca granosa</name>
    <name type="common">Malaysian cockle</name>
    <name type="synonym">Anadara granosa</name>
    <dbReference type="NCBI Taxonomy" id="220873"/>
    <lineage>
        <taxon>Eukaryota</taxon>
        <taxon>Metazoa</taxon>
        <taxon>Spiralia</taxon>
        <taxon>Lophotrochozoa</taxon>
        <taxon>Mollusca</taxon>
        <taxon>Bivalvia</taxon>
        <taxon>Autobranchia</taxon>
        <taxon>Pteriomorphia</taxon>
        <taxon>Arcoida</taxon>
        <taxon>Arcoidea</taxon>
        <taxon>Arcidae</taxon>
        <taxon>Tegillarca</taxon>
    </lineage>
</organism>
<keyword evidence="1" id="KW-0472">Membrane</keyword>